<dbReference type="EMBL" id="LIBO01000342">
    <property type="protein sequence ID" value="KRO59908.1"/>
    <property type="molecule type" value="Genomic_DNA"/>
</dbReference>
<gene>
    <name evidence="2" type="ORF">ABR82_02225</name>
</gene>
<dbReference type="AlphaFoldDB" id="A0A0R2RBS6"/>
<evidence type="ECO:0000259" key="1">
    <source>
        <dbReference type="Pfam" id="PF24732"/>
    </source>
</evidence>
<proteinExistence type="predicted"/>
<sequence>MKGRTQARFWKAYDLLPASIQRLARAKFEIWKKDPQHSSLGFDIRRNGACVVRVGDHYRAVGLKQGNDVVWFWIGTHEEYNRFKF</sequence>
<dbReference type="Proteomes" id="UP000051269">
    <property type="component" value="Unassembled WGS sequence"/>
</dbReference>
<dbReference type="InterPro" id="IPR056925">
    <property type="entry name" value="ParE-like"/>
</dbReference>
<evidence type="ECO:0000313" key="2">
    <source>
        <dbReference type="EMBL" id="KRO59908.1"/>
    </source>
</evidence>
<comment type="caution">
    <text evidence="2">The sequence shown here is derived from an EMBL/GenBank/DDBJ whole genome shotgun (WGS) entry which is preliminary data.</text>
</comment>
<protein>
    <recommendedName>
        <fullName evidence="1">ParE-like toxin domain-containing protein</fullName>
    </recommendedName>
</protein>
<name>A0A0R2RBS6_9BACT</name>
<dbReference type="Pfam" id="PF24732">
    <property type="entry name" value="ParE_like"/>
    <property type="match status" value="1"/>
</dbReference>
<feature type="domain" description="ParE-like toxin" evidence="1">
    <location>
        <begin position="43"/>
        <end position="82"/>
    </location>
</feature>
<evidence type="ECO:0000313" key="3">
    <source>
        <dbReference type="Proteomes" id="UP000051269"/>
    </source>
</evidence>
<accession>A0A0R2RBS6</accession>
<reference evidence="2 3" key="1">
    <citation type="submission" date="2015-10" db="EMBL/GenBank/DDBJ databases">
        <title>Metagenome-Assembled Genomes uncover a global brackish microbiome.</title>
        <authorList>
            <person name="Hugerth L.W."/>
            <person name="Larsson J."/>
            <person name="Alneberg J."/>
            <person name="Lindh M.V."/>
            <person name="Legrand C."/>
            <person name="Pinhassi J."/>
            <person name="Andersson A.F."/>
        </authorList>
    </citation>
    <scope>NUCLEOTIDE SEQUENCE [LARGE SCALE GENOMIC DNA]</scope>
    <source>
        <strain evidence="2">BACL18 MAG-120507-bin52</strain>
    </source>
</reference>
<organism evidence="2 3">
    <name type="scientific">Verrucomicrobia subdivision 6 bacterium BACL9 MAG-120507-bin52</name>
    <dbReference type="NCBI Taxonomy" id="1655590"/>
    <lineage>
        <taxon>Bacteria</taxon>
        <taxon>Pseudomonadati</taxon>
        <taxon>Verrucomicrobiota</taxon>
        <taxon>Verrucomicrobiia</taxon>
        <taxon>Verrucomicrobiales</taxon>
        <taxon>Verrucomicrobia subdivision 6</taxon>
    </lineage>
</organism>